<proteinExistence type="predicted"/>
<organism evidence="1 2">
    <name type="scientific">Rhizoclosmatium globosum</name>
    <dbReference type="NCBI Taxonomy" id="329046"/>
    <lineage>
        <taxon>Eukaryota</taxon>
        <taxon>Fungi</taxon>
        <taxon>Fungi incertae sedis</taxon>
        <taxon>Chytridiomycota</taxon>
        <taxon>Chytridiomycota incertae sedis</taxon>
        <taxon>Chytridiomycetes</taxon>
        <taxon>Chytridiales</taxon>
        <taxon>Chytriomycetaceae</taxon>
        <taxon>Rhizoclosmatium</taxon>
    </lineage>
</organism>
<accession>A0A1Y2AYQ8</accession>
<comment type="caution">
    <text evidence="1">The sequence shown here is derived from an EMBL/GenBank/DDBJ whole genome shotgun (WGS) entry which is preliminary data.</text>
</comment>
<sequence>MTLKLGATTHFFLSFLQRVHDLKRSSGRWSHASLRRMQLVQGPEVEPGI</sequence>
<dbReference type="AlphaFoldDB" id="A0A1Y2AYQ8"/>
<evidence type="ECO:0000313" key="1">
    <source>
        <dbReference type="EMBL" id="ORY27604.1"/>
    </source>
</evidence>
<dbReference type="Proteomes" id="UP000193642">
    <property type="component" value="Unassembled WGS sequence"/>
</dbReference>
<name>A0A1Y2AYQ8_9FUNG</name>
<evidence type="ECO:0000313" key="2">
    <source>
        <dbReference type="Proteomes" id="UP000193642"/>
    </source>
</evidence>
<protein>
    <submittedName>
        <fullName evidence="1">Uncharacterized protein</fullName>
    </submittedName>
</protein>
<dbReference type="EMBL" id="MCGO01000101">
    <property type="protein sequence ID" value="ORY27604.1"/>
    <property type="molecule type" value="Genomic_DNA"/>
</dbReference>
<reference evidence="1 2" key="1">
    <citation type="submission" date="2016-07" db="EMBL/GenBank/DDBJ databases">
        <title>Pervasive Adenine N6-methylation of Active Genes in Fungi.</title>
        <authorList>
            <consortium name="DOE Joint Genome Institute"/>
            <person name="Mondo S.J."/>
            <person name="Dannebaum R.O."/>
            <person name="Kuo R.C."/>
            <person name="Labutti K."/>
            <person name="Haridas S."/>
            <person name="Kuo A."/>
            <person name="Salamov A."/>
            <person name="Ahrendt S.R."/>
            <person name="Lipzen A."/>
            <person name="Sullivan W."/>
            <person name="Andreopoulos W.B."/>
            <person name="Clum A."/>
            <person name="Lindquist E."/>
            <person name="Daum C."/>
            <person name="Ramamoorthy G.K."/>
            <person name="Gryganskyi A."/>
            <person name="Culley D."/>
            <person name="Magnuson J.K."/>
            <person name="James T.Y."/>
            <person name="O'Malley M.A."/>
            <person name="Stajich J.E."/>
            <person name="Spatafora J.W."/>
            <person name="Visel A."/>
            <person name="Grigoriev I.V."/>
        </authorList>
    </citation>
    <scope>NUCLEOTIDE SEQUENCE [LARGE SCALE GENOMIC DNA]</scope>
    <source>
        <strain evidence="1 2">JEL800</strain>
    </source>
</reference>
<gene>
    <name evidence="1" type="ORF">BCR33DRAFT_725478</name>
</gene>
<keyword evidence="2" id="KW-1185">Reference proteome</keyword>